<name>A0AAX1JL65_9MYCO</name>
<reference evidence="1" key="1">
    <citation type="submission" date="2020-11" db="EMBL/GenBank/DDBJ databases">
        <title>Intraspecies plasmid and genomic variation of Mycobacterium kubicae revealed by the complete genome sequences of two clinical isolates.</title>
        <authorList>
            <person name="Hendrix J.R."/>
            <person name="Epperson L.E."/>
            <person name="Honda J.R."/>
            <person name="Strong M."/>
        </authorList>
    </citation>
    <scope>NUCLEOTIDE SEQUENCE</scope>
    <source>
        <strain evidence="1">JCM 13573</strain>
        <plasmid evidence="1">pJCM_13573_2</plasmid>
    </source>
</reference>
<keyword evidence="1" id="KW-0614">Plasmid</keyword>
<evidence type="ECO:0000313" key="2">
    <source>
        <dbReference type="Proteomes" id="UP000663583"/>
    </source>
</evidence>
<dbReference type="EMBL" id="CP065049">
    <property type="protein sequence ID" value="QPI41082.1"/>
    <property type="molecule type" value="Genomic_DNA"/>
</dbReference>
<dbReference type="KEGG" id="mku:I2456_28230"/>
<dbReference type="AlphaFoldDB" id="A0AAX1JL65"/>
<dbReference type="RefSeq" id="WP_085072579.1">
    <property type="nucleotide sequence ID" value="NZ_CP065049.1"/>
</dbReference>
<proteinExistence type="predicted"/>
<accession>A0AAX1JL65</accession>
<sequence>MTARHIYVDETKQRTYVLVASVHVSEDIDALRGVVRDLLLPRQRYLHMKDQQAGRKRTIAQALVDAGVQATVYRAGPHHQTHNDRRAACLRALINDLANGPETLVVLDRDETLVSFDNQHLIEYTRAAKCRDTLRYEHRSAKTELLLGIPDAIAWCWAKGGTWRQQIDRAVVQVQNV</sequence>
<evidence type="ECO:0000313" key="1">
    <source>
        <dbReference type="EMBL" id="QPI41082.1"/>
    </source>
</evidence>
<gene>
    <name evidence="1" type="ORF">I2456_28230</name>
</gene>
<protein>
    <recommendedName>
        <fullName evidence="3">DUF3800 domain-containing protein</fullName>
    </recommendedName>
</protein>
<geneLocation type="plasmid" evidence="1 2">
    <name>pJCM_13573_2</name>
</geneLocation>
<organism evidence="1 2">
    <name type="scientific">Mycobacterium kubicae</name>
    <dbReference type="NCBI Taxonomy" id="120959"/>
    <lineage>
        <taxon>Bacteria</taxon>
        <taxon>Bacillati</taxon>
        <taxon>Actinomycetota</taxon>
        <taxon>Actinomycetes</taxon>
        <taxon>Mycobacteriales</taxon>
        <taxon>Mycobacteriaceae</taxon>
        <taxon>Mycobacterium</taxon>
        <taxon>Mycobacterium simiae complex</taxon>
    </lineage>
</organism>
<dbReference type="Proteomes" id="UP000663583">
    <property type="component" value="Plasmid pJCM_13573_2"/>
</dbReference>
<evidence type="ECO:0008006" key="3">
    <source>
        <dbReference type="Google" id="ProtNLM"/>
    </source>
</evidence>